<evidence type="ECO:0000313" key="17">
    <source>
        <dbReference type="Proteomes" id="UP001288320"/>
    </source>
</evidence>
<evidence type="ECO:0000313" key="15">
    <source>
        <dbReference type="EMBL" id="MDY5146473.1"/>
    </source>
</evidence>
<dbReference type="GO" id="GO:0006565">
    <property type="term" value="P:L-serine catabolic process"/>
    <property type="evidence" value="ECO:0007669"/>
    <property type="project" value="TreeGrafter"/>
</dbReference>
<keyword evidence="10" id="KW-0100">Branched-chain amino acid biosynthesis</keyword>
<dbReference type="AlphaFoldDB" id="A0AAW9HNH3"/>
<evidence type="ECO:0000256" key="11">
    <source>
        <dbReference type="ARBA" id="ARBA00025527"/>
    </source>
</evidence>
<dbReference type="PANTHER" id="PTHR48078:SF11">
    <property type="entry name" value="THREONINE DEHYDRATASE, MITOCHONDRIAL"/>
    <property type="match status" value="1"/>
</dbReference>
<dbReference type="InterPro" id="IPR038110">
    <property type="entry name" value="TD_ACT-like_sf"/>
</dbReference>
<sequence length="460" mass="47988">MTELPSPELIAAAARTLAGTVRRTPLQLSERLSAALGRPVYLKREDTQVGRSYKVRGAYNAIHALGEKERAAGVVCASAGNHAQGVAYACNHLRIHGKIFLPATTPRQKRERIRDIGGAWVEQIIGGPTFDAAAGAALAYASAHGATFVHPFDAAPIIAGQGTVIAEAFEQCVEQSGLEPEAVLVPVGGGGLLAGTAIWVKNTHPRTRVIGVEPTGAASMQAALAAGGPVTLDSVDNFADGTAVARVGDLTYAAARDLVDGFITVPEGALCTEMLELYQVDGIIAEPSGALAPAAVGRLNTLVETRVGASAGTAGTGTGGAGTGAVNGNDDAAFSGSGAAPATTPRPLIAVISGGNNDVSRYADILERSMVYEGLRHYFLVTFAQKPGALKEFLDRVLVADEDIVYFEYTKKTNRETGPALVGIDIQHPENLADLLDRMDRSGIDIHKVEPGSPEFRFFI</sequence>
<dbReference type="EMBL" id="JAWNFV010000014">
    <property type="protein sequence ID" value="MDY5141022.1"/>
    <property type="molecule type" value="Genomic_DNA"/>
</dbReference>
<dbReference type="Gene3D" id="3.40.50.1100">
    <property type="match status" value="2"/>
</dbReference>
<evidence type="ECO:0000256" key="10">
    <source>
        <dbReference type="ARBA" id="ARBA00023304"/>
    </source>
</evidence>
<dbReference type="GO" id="GO:0003941">
    <property type="term" value="F:L-serine ammonia-lyase activity"/>
    <property type="evidence" value="ECO:0007669"/>
    <property type="project" value="TreeGrafter"/>
</dbReference>
<reference evidence="14 16" key="1">
    <citation type="submission" date="2023-10" db="EMBL/GenBank/DDBJ databases">
        <title>Whole Genome based description of the genera Actinobaculum and Actinotignum reveals a complex phylogenetic relationship within the species included in the genus Actinotignum.</title>
        <authorList>
            <person name="Jensen C.S."/>
            <person name="Dargis R."/>
            <person name="Kemp M."/>
            <person name="Christensen J.J."/>
        </authorList>
    </citation>
    <scope>NUCLEOTIDE SEQUENCE</scope>
    <source>
        <strain evidence="15 16">SLA_B089</strain>
        <strain evidence="14">SLA_B245</strain>
    </source>
</reference>
<feature type="domain" description="ACT-like" evidence="13">
    <location>
        <begin position="377"/>
        <end position="451"/>
    </location>
</feature>
<dbReference type="SUPFAM" id="SSF55021">
    <property type="entry name" value="ACT-like"/>
    <property type="match status" value="1"/>
</dbReference>
<dbReference type="EMBL" id="JAWNFY010000013">
    <property type="protein sequence ID" value="MDY5146473.1"/>
    <property type="molecule type" value="Genomic_DNA"/>
</dbReference>
<dbReference type="RefSeq" id="WP_087070190.1">
    <property type="nucleotide sequence ID" value="NZ_CAUPFC010000013.1"/>
</dbReference>
<evidence type="ECO:0000256" key="7">
    <source>
        <dbReference type="ARBA" id="ARBA00022624"/>
    </source>
</evidence>
<keyword evidence="6" id="KW-0028">Amino-acid biosynthesis</keyword>
<dbReference type="CDD" id="cd01562">
    <property type="entry name" value="Thr-dehyd"/>
    <property type="match status" value="1"/>
</dbReference>
<name>A0AAW9HNH3_9ACTO</name>
<dbReference type="Gene3D" id="3.40.1020.10">
    <property type="entry name" value="Biosynthetic Threonine Deaminase, Domain 3"/>
    <property type="match status" value="1"/>
</dbReference>
<evidence type="ECO:0000256" key="8">
    <source>
        <dbReference type="ARBA" id="ARBA00022898"/>
    </source>
</evidence>
<dbReference type="InterPro" id="IPR045865">
    <property type="entry name" value="ACT-like_dom_sf"/>
</dbReference>
<evidence type="ECO:0000256" key="9">
    <source>
        <dbReference type="ARBA" id="ARBA00023239"/>
    </source>
</evidence>
<comment type="caution">
    <text evidence="14">The sequence shown here is derived from an EMBL/GenBank/DDBJ whole genome shotgun (WGS) entry which is preliminary data.</text>
</comment>
<evidence type="ECO:0000256" key="4">
    <source>
        <dbReference type="ARBA" id="ARBA00010869"/>
    </source>
</evidence>
<evidence type="ECO:0000256" key="6">
    <source>
        <dbReference type="ARBA" id="ARBA00022605"/>
    </source>
</evidence>
<dbReference type="InterPro" id="IPR036052">
    <property type="entry name" value="TrpB-like_PALP_sf"/>
</dbReference>
<dbReference type="GO" id="GO:0006567">
    <property type="term" value="P:L-threonine catabolic process"/>
    <property type="evidence" value="ECO:0007669"/>
    <property type="project" value="TreeGrafter"/>
</dbReference>
<evidence type="ECO:0000313" key="14">
    <source>
        <dbReference type="EMBL" id="MDY5141022.1"/>
    </source>
</evidence>
<dbReference type="Proteomes" id="UP001288320">
    <property type="component" value="Unassembled WGS sequence"/>
</dbReference>
<dbReference type="Pfam" id="PF00291">
    <property type="entry name" value="PALP"/>
    <property type="match status" value="1"/>
</dbReference>
<accession>A0AAW9HNH3</accession>
<evidence type="ECO:0000256" key="5">
    <source>
        <dbReference type="ARBA" id="ARBA00012096"/>
    </source>
</evidence>
<dbReference type="SUPFAM" id="SSF53686">
    <property type="entry name" value="Tryptophan synthase beta subunit-like PLP-dependent enzymes"/>
    <property type="match status" value="1"/>
</dbReference>
<evidence type="ECO:0000256" key="3">
    <source>
        <dbReference type="ARBA" id="ARBA00004810"/>
    </source>
</evidence>
<dbReference type="InterPro" id="IPR050147">
    <property type="entry name" value="Ser/Thr_Dehydratase"/>
</dbReference>
<comment type="cofactor">
    <cofactor evidence="2">
        <name>pyridoxal 5'-phosphate</name>
        <dbReference type="ChEBI" id="CHEBI:597326"/>
    </cofactor>
</comment>
<keyword evidence="8" id="KW-0663">Pyridoxal phosphate</keyword>
<keyword evidence="16" id="KW-1185">Reference proteome</keyword>
<dbReference type="GeneID" id="92813219"/>
<dbReference type="GO" id="GO:0004794">
    <property type="term" value="F:threonine deaminase activity"/>
    <property type="evidence" value="ECO:0007669"/>
    <property type="project" value="UniProtKB-EC"/>
</dbReference>
<comment type="pathway">
    <text evidence="3">Amino-acid biosynthesis; L-isoleucine biosynthesis; 2-oxobutanoate from L-threonine: step 1/1.</text>
</comment>
<comment type="function">
    <text evidence="11">Catalyzes the anaerobic formation of alpha-ketobutyrate and ammonia from threonine in a two-step reaction. The first step involved a dehydration of threonine and a production of enamine intermediates (aminocrotonate), which tautomerizes to its imine form (iminobutyrate). Both intermediates are unstable and short-lived. The second step is the nonenzymatic hydrolysis of the enamine/imine intermediates to form 2-ketobutyrate and free ammonia. In the low water environment of the cell, the second step is accelerated by RidA.</text>
</comment>
<dbReference type="GO" id="GO:0009097">
    <property type="term" value="P:isoleucine biosynthetic process"/>
    <property type="evidence" value="ECO:0007669"/>
    <property type="project" value="UniProtKB-KW"/>
</dbReference>
<evidence type="ECO:0000256" key="1">
    <source>
        <dbReference type="ARBA" id="ARBA00001274"/>
    </source>
</evidence>
<dbReference type="Proteomes" id="UP001284901">
    <property type="component" value="Unassembled WGS sequence"/>
</dbReference>
<evidence type="ECO:0000259" key="13">
    <source>
        <dbReference type="PROSITE" id="PS51672"/>
    </source>
</evidence>
<keyword evidence="7" id="KW-0412">Isoleucine biosynthesis</keyword>
<evidence type="ECO:0000256" key="12">
    <source>
        <dbReference type="ARBA" id="ARBA00031427"/>
    </source>
</evidence>
<evidence type="ECO:0000313" key="16">
    <source>
        <dbReference type="Proteomes" id="UP001284901"/>
    </source>
</evidence>
<dbReference type="EC" id="4.3.1.19" evidence="5"/>
<comment type="catalytic activity">
    <reaction evidence="1">
        <text>L-threonine = 2-oxobutanoate + NH4(+)</text>
        <dbReference type="Rhea" id="RHEA:22108"/>
        <dbReference type="ChEBI" id="CHEBI:16763"/>
        <dbReference type="ChEBI" id="CHEBI:28938"/>
        <dbReference type="ChEBI" id="CHEBI:57926"/>
        <dbReference type="EC" id="4.3.1.19"/>
    </reaction>
</comment>
<organism evidence="14 17">
    <name type="scientific">Actinotignum timonense</name>
    <dbReference type="NCBI Taxonomy" id="1870995"/>
    <lineage>
        <taxon>Bacteria</taxon>
        <taxon>Bacillati</taxon>
        <taxon>Actinomycetota</taxon>
        <taxon>Actinomycetes</taxon>
        <taxon>Actinomycetales</taxon>
        <taxon>Actinomycetaceae</taxon>
        <taxon>Actinotignum</taxon>
    </lineage>
</organism>
<dbReference type="InterPro" id="IPR001926">
    <property type="entry name" value="TrpB-like_PALP"/>
</dbReference>
<comment type="similarity">
    <text evidence="4">Belongs to the serine/threonine dehydratase family.</text>
</comment>
<evidence type="ECO:0000256" key="2">
    <source>
        <dbReference type="ARBA" id="ARBA00001933"/>
    </source>
</evidence>
<dbReference type="PROSITE" id="PS51672">
    <property type="entry name" value="ACT_LIKE"/>
    <property type="match status" value="1"/>
</dbReference>
<gene>
    <name evidence="14" type="ORF">R6G74_06830</name>
    <name evidence="15" type="ORF">R6P33_05470</name>
</gene>
<dbReference type="FunFam" id="3.40.50.1100:FF:000005">
    <property type="entry name" value="Threonine dehydratase catabolic"/>
    <property type="match status" value="1"/>
</dbReference>
<proteinExistence type="inferred from homology"/>
<dbReference type="InterPro" id="IPR001721">
    <property type="entry name" value="TD_ACT-like"/>
</dbReference>
<keyword evidence="9" id="KW-0456">Lyase</keyword>
<dbReference type="PANTHER" id="PTHR48078">
    <property type="entry name" value="THREONINE DEHYDRATASE, MITOCHONDRIAL-RELATED"/>
    <property type="match status" value="1"/>
</dbReference>
<dbReference type="Pfam" id="PF00585">
    <property type="entry name" value="Thr_dehydrat_C"/>
    <property type="match status" value="1"/>
</dbReference>
<protein>
    <recommendedName>
        <fullName evidence="5">threonine ammonia-lyase</fullName>
        <ecNumber evidence="5">4.3.1.19</ecNumber>
    </recommendedName>
    <alternativeName>
        <fullName evidence="12">Threonine deaminase</fullName>
    </alternativeName>
</protein>